<comment type="caution">
    <text evidence="1">The sequence shown here is derived from an EMBL/GenBank/DDBJ whole genome shotgun (WGS) entry which is preliminary data.</text>
</comment>
<organism evidence="1 2">
    <name type="scientific">Anthostomella pinea</name>
    <dbReference type="NCBI Taxonomy" id="933095"/>
    <lineage>
        <taxon>Eukaryota</taxon>
        <taxon>Fungi</taxon>
        <taxon>Dikarya</taxon>
        <taxon>Ascomycota</taxon>
        <taxon>Pezizomycotina</taxon>
        <taxon>Sordariomycetes</taxon>
        <taxon>Xylariomycetidae</taxon>
        <taxon>Xylariales</taxon>
        <taxon>Xylariaceae</taxon>
        <taxon>Anthostomella</taxon>
    </lineage>
</organism>
<evidence type="ECO:0000313" key="2">
    <source>
        <dbReference type="Proteomes" id="UP001295740"/>
    </source>
</evidence>
<reference evidence="1" key="1">
    <citation type="submission" date="2023-10" db="EMBL/GenBank/DDBJ databases">
        <authorList>
            <person name="Hackl T."/>
        </authorList>
    </citation>
    <scope>NUCLEOTIDE SEQUENCE</scope>
</reference>
<gene>
    <name evidence="1" type="ORF">KHLLAP_LOCUS6400</name>
</gene>
<protein>
    <submittedName>
        <fullName evidence="1">Uu.00g000620.m01.CDS01</fullName>
    </submittedName>
</protein>
<keyword evidence="2" id="KW-1185">Reference proteome</keyword>
<evidence type="ECO:0000313" key="1">
    <source>
        <dbReference type="EMBL" id="CAJ2505932.1"/>
    </source>
</evidence>
<dbReference type="Proteomes" id="UP001295740">
    <property type="component" value="Unassembled WGS sequence"/>
</dbReference>
<sequence length="325" mass="37234">MADIADKIIRFTNVTGAPQKFVKALKQRSPELRAIAEKFRQIVNQRRMPIASFYELHAFTAIPCMNFVVVTKDSAILHIPSERLYGAERNHRNIAKFENTDDEVFQQVVDSLAFFMKNGTVSSNARVFIPWDTMFLRARLCSKRLPLEYYKPGRLYEGCKAADTFLESLEAERDRQGWTNRDNDEVGILRALTVEHHPPEPELSPRERWQKRADFIDAWKPLHPNHPSTLENYIVGLGLRMRGKLAKDFGQFKEAYFGLKEYCELYAERGSREEGWAIGDFGQLVVELEETEDGKEILADLAAHGTNFGEKVPLTECARACDLSS</sequence>
<dbReference type="AlphaFoldDB" id="A0AAI8VDX8"/>
<name>A0AAI8VDX8_9PEZI</name>
<accession>A0AAI8VDX8</accession>
<proteinExistence type="predicted"/>
<dbReference type="EMBL" id="CAUWAG010000008">
    <property type="protein sequence ID" value="CAJ2505932.1"/>
    <property type="molecule type" value="Genomic_DNA"/>
</dbReference>